<dbReference type="AlphaFoldDB" id="A0A8J3Z254"/>
<dbReference type="RefSeq" id="WP_203988465.1">
    <property type="nucleotide sequence ID" value="NZ_BOPG01000009.1"/>
</dbReference>
<comment type="caution">
    <text evidence="2">The sequence shown here is derived from an EMBL/GenBank/DDBJ whole genome shotgun (WGS) entry which is preliminary data.</text>
</comment>
<dbReference type="EMBL" id="BOPG01000009">
    <property type="protein sequence ID" value="GIJ53955.1"/>
    <property type="molecule type" value="Genomic_DNA"/>
</dbReference>
<sequence length="318" mass="34929">MLSEFTRSQAGVVSRAQAVRCGLTDSSIGARVRSGRWQRIYPGVFATFSGPLPWRARLWAAVLFAGPGAVLSHRTAAELHGLVARDGRPVHVSVPHTRRVRAPAGLVIHRVVDPGRLRHPARVPPRTSVAETALDLAHTSRTLDEAVGWLLTAVGSRLTTADRVGAALDNRGRMRWRRDLRKALDDAAAGCHSVLEFRYSRSVERAHRLPIGIRQWRRAGRYDDVAYPEYGVHVELDGRLAHPDSARFRDHRRDNAAVVGGGKVLRYGYADVVARPCTVAAEVAGVLAASGWVGQQALCPECINGEVRPHQYVDELPR</sequence>
<dbReference type="Proteomes" id="UP000612585">
    <property type="component" value="Unassembled WGS sequence"/>
</dbReference>
<keyword evidence="3" id="KW-1185">Reference proteome</keyword>
<organism evidence="2 3">
    <name type="scientific">Virgisporangium aurantiacum</name>
    <dbReference type="NCBI Taxonomy" id="175570"/>
    <lineage>
        <taxon>Bacteria</taxon>
        <taxon>Bacillati</taxon>
        <taxon>Actinomycetota</taxon>
        <taxon>Actinomycetes</taxon>
        <taxon>Micromonosporales</taxon>
        <taxon>Micromonosporaceae</taxon>
        <taxon>Virgisporangium</taxon>
    </lineage>
</organism>
<evidence type="ECO:0000313" key="3">
    <source>
        <dbReference type="Proteomes" id="UP000612585"/>
    </source>
</evidence>
<evidence type="ECO:0000313" key="2">
    <source>
        <dbReference type="EMBL" id="GIJ53955.1"/>
    </source>
</evidence>
<evidence type="ECO:0000259" key="1">
    <source>
        <dbReference type="Pfam" id="PF13338"/>
    </source>
</evidence>
<accession>A0A8J3Z254</accession>
<proteinExistence type="predicted"/>
<dbReference type="InterPro" id="IPR025159">
    <property type="entry name" value="AbiEi_N"/>
</dbReference>
<name>A0A8J3Z254_9ACTN</name>
<protein>
    <recommendedName>
        <fullName evidence="1">AbiEi antitoxin N-terminal domain-containing protein</fullName>
    </recommendedName>
</protein>
<reference evidence="2" key="1">
    <citation type="submission" date="2021-01" db="EMBL/GenBank/DDBJ databases">
        <title>Whole genome shotgun sequence of Virgisporangium aurantiacum NBRC 16421.</title>
        <authorList>
            <person name="Komaki H."/>
            <person name="Tamura T."/>
        </authorList>
    </citation>
    <scope>NUCLEOTIDE SEQUENCE</scope>
    <source>
        <strain evidence="2">NBRC 16421</strain>
    </source>
</reference>
<gene>
    <name evidence="2" type="ORF">Vau01_014710</name>
</gene>
<dbReference type="Pfam" id="PF13338">
    <property type="entry name" value="AbiEi_4"/>
    <property type="match status" value="1"/>
</dbReference>
<feature type="domain" description="AbiEi antitoxin N-terminal" evidence="1">
    <location>
        <begin position="2"/>
        <end position="46"/>
    </location>
</feature>